<accession>A0A8B6FEZ3</accession>
<comment type="caution">
    <text evidence="1">The sequence shown here is derived from an EMBL/GenBank/DDBJ whole genome shotgun (WGS) entry which is preliminary data.</text>
</comment>
<gene>
    <name evidence="1" type="ORF">MGAL_10B070554</name>
</gene>
<dbReference type="Proteomes" id="UP000596742">
    <property type="component" value="Unassembled WGS sequence"/>
</dbReference>
<evidence type="ECO:0000313" key="1">
    <source>
        <dbReference type="EMBL" id="VDI47837.1"/>
    </source>
</evidence>
<proteinExistence type="predicted"/>
<evidence type="ECO:0000313" key="2">
    <source>
        <dbReference type="Proteomes" id="UP000596742"/>
    </source>
</evidence>
<protein>
    <submittedName>
        <fullName evidence="1">Uncharacterized protein</fullName>
    </submittedName>
</protein>
<organism evidence="1 2">
    <name type="scientific">Mytilus galloprovincialis</name>
    <name type="common">Mediterranean mussel</name>
    <dbReference type="NCBI Taxonomy" id="29158"/>
    <lineage>
        <taxon>Eukaryota</taxon>
        <taxon>Metazoa</taxon>
        <taxon>Spiralia</taxon>
        <taxon>Lophotrochozoa</taxon>
        <taxon>Mollusca</taxon>
        <taxon>Bivalvia</taxon>
        <taxon>Autobranchia</taxon>
        <taxon>Pteriomorphia</taxon>
        <taxon>Mytilida</taxon>
        <taxon>Mytiloidea</taxon>
        <taxon>Mytilidae</taxon>
        <taxon>Mytilinae</taxon>
        <taxon>Mytilus</taxon>
    </lineage>
</organism>
<dbReference type="AlphaFoldDB" id="A0A8B6FEZ3"/>
<reference evidence="1" key="1">
    <citation type="submission" date="2018-11" db="EMBL/GenBank/DDBJ databases">
        <authorList>
            <person name="Alioto T."/>
            <person name="Alioto T."/>
        </authorList>
    </citation>
    <scope>NUCLEOTIDE SEQUENCE</scope>
</reference>
<sequence length="91" mass="10243">MERRCCGRTSLNCYFRIPLPGYIEGPSIGPICTLLPNNFHQYVSQDILKSYMSCNVADAQTFTKLAGAANIPVITKKKLKKRTPEQIQIHT</sequence>
<name>A0A8B6FEZ3_MYTGA</name>
<keyword evidence="2" id="KW-1185">Reference proteome</keyword>
<dbReference type="EMBL" id="UYJE01006659">
    <property type="protein sequence ID" value="VDI47837.1"/>
    <property type="molecule type" value="Genomic_DNA"/>
</dbReference>
<dbReference type="OrthoDB" id="6158140at2759"/>